<reference evidence="2 3" key="1">
    <citation type="journal article" date="2019" name="BMC Genomics">
        <title>New insights from Opisthorchis felineus genome: update on genomics of the epidemiologically important liver flukes.</title>
        <authorList>
            <person name="Ershov N.I."/>
            <person name="Mordvinov V.A."/>
            <person name="Prokhortchouk E.B."/>
            <person name="Pakharukova M.Y."/>
            <person name="Gunbin K.V."/>
            <person name="Ustyantsev K."/>
            <person name="Genaev M.A."/>
            <person name="Blinov A.G."/>
            <person name="Mazur A."/>
            <person name="Boulygina E."/>
            <person name="Tsygankova S."/>
            <person name="Khrameeva E."/>
            <person name="Chekanov N."/>
            <person name="Fan G."/>
            <person name="Xiao A."/>
            <person name="Zhang H."/>
            <person name="Xu X."/>
            <person name="Yang H."/>
            <person name="Solovyev V."/>
            <person name="Lee S.M."/>
            <person name="Liu X."/>
            <person name="Afonnikov D.A."/>
            <person name="Skryabin K.G."/>
        </authorList>
    </citation>
    <scope>NUCLEOTIDE SEQUENCE [LARGE SCALE GENOMIC DNA]</scope>
    <source>
        <strain evidence="2">AK-0245</strain>
        <tissue evidence="2">Whole organism</tissue>
    </source>
</reference>
<keyword evidence="3" id="KW-1185">Reference proteome</keyword>
<dbReference type="Proteomes" id="UP000308267">
    <property type="component" value="Unassembled WGS sequence"/>
</dbReference>
<protein>
    <recommendedName>
        <fullName evidence="4">ShKT domain-containing protein</fullName>
    </recommendedName>
</protein>
<feature type="chain" id="PRO_5020276671" description="ShKT domain-containing protein" evidence="1">
    <location>
        <begin position="17"/>
        <end position="56"/>
    </location>
</feature>
<accession>A0A4S2M130</accession>
<evidence type="ECO:0000313" key="3">
    <source>
        <dbReference type="Proteomes" id="UP000308267"/>
    </source>
</evidence>
<feature type="signal peptide" evidence="1">
    <location>
        <begin position="1"/>
        <end position="16"/>
    </location>
</feature>
<dbReference type="AlphaFoldDB" id="A0A4S2M130"/>
<keyword evidence="1" id="KW-0732">Signal</keyword>
<dbReference type="EMBL" id="SJOL01005721">
    <property type="protein sequence ID" value="TGZ69912.1"/>
    <property type="molecule type" value="Genomic_DNA"/>
</dbReference>
<proteinExistence type="predicted"/>
<sequence>MYAIFIAFCVIAQPFAFHGNSPMALTTGDCYDTCLKEAAACMAGCAFKKDACEIKC</sequence>
<organism evidence="2 3">
    <name type="scientific">Opisthorchis felineus</name>
    <dbReference type="NCBI Taxonomy" id="147828"/>
    <lineage>
        <taxon>Eukaryota</taxon>
        <taxon>Metazoa</taxon>
        <taxon>Spiralia</taxon>
        <taxon>Lophotrochozoa</taxon>
        <taxon>Platyhelminthes</taxon>
        <taxon>Trematoda</taxon>
        <taxon>Digenea</taxon>
        <taxon>Opisthorchiida</taxon>
        <taxon>Opisthorchiata</taxon>
        <taxon>Opisthorchiidae</taxon>
        <taxon>Opisthorchis</taxon>
    </lineage>
</organism>
<evidence type="ECO:0000256" key="1">
    <source>
        <dbReference type="SAM" id="SignalP"/>
    </source>
</evidence>
<comment type="caution">
    <text evidence="2">The sequence shown here is derived from an EMBL/GenBank/DDBJ whole genome shotgun (WGS) entry which is preliminary data.</text>
</comment>
<evidence type="ECO:0008006" key="4">
    <source>
        <dbReference type="Google" id="ProtNLM"/>
    </source>
</evidence>
<gene>
    <name evidence="2" type="ORF">CRM22_003478</name>
</gene>
<name>A0A4S2M130_OPIFE</name>
<evidence type="ECO:0000313" key="2">
    <source>
        <dbReference type="EMBL" id="TGZ69912.1"/>
    </source>
</evidence>